<dbReference type="AlphaFoldDB" id="A0AAN6UIU4"/>
<keyword evidence="2" id="KW-1185">Reference proteome</keyword>
<proteinExistence type="predicted"/>
<dbReference type="EMBL" id="MU853412">
    <property type="protein sequence ID" value="KAK4133514.1"/>
    <property type="molecule type" value="Genomic_DNA"/>
</dbReference>
<accession>A0AAN6UIU4</accession>
<organism evidence="1 2">
    <name type="scientific">Trichocladium antarcticum</name>
    <dbReference type="NCBI Taxonomy" id="1450529"/>
    <lineage>
        <taxon>Eukaryota</taxon>
        <taxon>Fungi</taxon>
        <taxon>Dikarya</taxon>
        <taxon>Ascomycota</taxon>
        <taxon>Pezizomycotina</taxon>
        <taxon>Sordariomycetes</taxon>
        <taxon>Sordariomycetidae</taxon>
        <taxon>Sordariales</taxon>
        <taxon>Chaetomiaceae</taxon>
        <taxon>Trichocladium</taxon>
    </lineage>
</organism>
<comment type="caution">
    <text evidence="1">The sequence shown here is derived from an EMBL/GenBank/DDBJ whole genome shotgun (WGS) entry which is preliminary data.</text>
</comment>
<sequence length="103" mass="10972">MIHTNFAQVNIRSINQAASVLAPGATCGNPSTWLPREMYEDDGIEGDSPARRACDQCRLRKVASYSGTLGVPHAPTPPARTVPYLPCPANTAPDPLRQGLAVC</sequence>
<protein>
    <submittedName>
        <fullName evidence="1">Uncharacterized protein</fullName>
    </submittedName>
</protein>
<reference evidence="1" key="1">
    <citation type="journal article" date="2023" name="Mol. Phylogenet. Evol.">
        <title>Genome-scale phylogeny and comparative genomics of the fungal order Sordariales.</title>
        <authorList>
            <person name="Hensen N."/>
            <person name="Bonometti L."/>
            <person name="Westerberg I."/>
            <person name="Brannstrom I.O."/>
            <person name="Guillou S."/>
            <person name="Cros-Aarteil S."/>
            <person name="Calhoun S."/>
            <person name="Haridas S."/>
            <person name="Kuo A."/>
            <person name="Mondo S."/>
            <person name="Pangilinan J."/>
            <person name="Riley R."/>
            <person name="LaButti K."/>
            <person name="Andreopoulos B."/>
            <person name="Lipzen A."/>
            <person name="Chen C."/>
            <person name="Yan M."/>
            <person name="Daum C."/>
            <person name="Ng V."/>
            <person name="Clum A."/>
            <person name="Steindorff A."/>
            <person name="Ohm R.A."/>
            <person name="Martin F."/>
            <person name="Silar P."/>
            <person name="Natvig D.O."/>
            <person name="Lalanne C."/>
            <person name="Gautier V."/>
            <person name="Ament-Velasquez S.L."/>
            <person name="Kruys A."/>
            <person name="Hutchinson M.I."/>
            <person name="Powell A.J."/>
            <person name="Barry K."/>
            <person name="Miller A.N."/>
            <person name="Grigoriev I.V."/>
            <person name="Debuchy R."/>
            <person name="Gladieux P."/>
            <person name="Hiltunen Thoren M."/>
            <person name="Johannesson H."/>
        </authorList>
    </citation>
    <scope>NUCLEOTIDE SEQUENCE</scope>
    <source>
        <strain evidence="1">CBS 123565</strain>
    </source>
</reference>
<evidence type="ECO:0000313" key="1">
    <source>
        <dbReference type="EMBL" id="KAK4133514.1"/>
    </source>
</evidence>
<feature type="non-terminal residue" evidence="1">
    <location>
        <position position="103"/>
    </location>
</feature>
<name>A0AAN6UIU4_9PEZI</name>
<gene>
    <name evidence="1" type="ORF">BT67DRAFT_442949</name>
</gene>
<dbReference type="Proteomes" id="UP001304895">
    <property type="component" value="Unassembled WGS sequence"/>
</dbReference>
<reference evidence="1" key="2">
    <citation type="submission" date="2023-05" db="EMBL/GenBank/DDBJ databases">
        <authorList>
            <consortium name="Lawrence Berkeley National Laboratory"/>
            <person name="Steindorff A."/>
            <person name="Hensen N."/>
            <person name="Bonometti L."/>
            <person name="Westerberg I."/>
            <person name="Brannstrom I.O."/>
            <person name="Guillou S."/>
            <person name="Cros-Aarteil S."/>
            <person name="Calhoun S."/>
            <person name="Haridas S."/>
            <person name="Kuo A."/>
            <person name="Mondo S."/>
            <person name="Pangilinan J."/>
            <person name="Riley R."/>
            <person name="Labutti K."/>
            <person name="Andreopoulos B."/>
            <person name="Lipzen A."/>
            <person name="Chen C."/>
            <person name="Yanf M."/>
            <person name="Daum C."/>
            <person name="Ng V."/>
            <person name="Clum A."/>
            <person name="Ohm R."/>
            <person name="Martin F."/>
            <person name="Silar P."/>
            <person name="Natvig D."/>
            <person name="Lalanne C."/>
            <person name="Gautier V."/>
            <person name="Ament-Velasquez S.L."/>
            <person name="Kruys A."/>
            <person name="Hutchinson M.I."/>
            <person name="Powell A.J."/>
            <person name="Barry K."/>
            <person name="Miller A.N."/>
            <person name="Grigoriev I.V."/>
            <person name="Debuchy R."/>
            <person name="Gladieux P."/>
            <person name="Thoren M.H."/>
            <person name="Johannesson H."/>
        </authorList>
    </citation>
    <scope>NUCLEOTIDE SEQUENCE</scope>
    <source>
        <strain evidence="1">CBS 123565</strain>
    </source>
</reference>
<evidence type="ECO:0000313" key="2">
    <source>
        <dbReference type="Proteomes" id="UP001304895"/>
    </source>
</evidence>